<evidence type="ECO:0000313" key="8">
    <source>
        <dbReference type="EMBL" id="OIP37387.1"/>
    </source>
</evidence>
<evidence type="ECO:0000256" key="3">
    <source>
        <dbReference type="ARBA" id="ARBA00022605"/>
    </source>
</evidence>
<name>A0A1J5DPN1_9BACT</name>
<dbReference type="Pfam" id="PF00475">
    <property type="entry name" value="IGPD"/>
    <property type="match status" value="1"/>
</dbReference>
<dbReference type="AlphaFoldDB" id="A0A1J5DPN1"/>
<evidence type="ECO:0000256" key="6">
    <source>
        <dbReference type="HAMAP-Rule" id="MF_00076"/>
    </source>
</evidence>
<keyword evidence="6" id="KW-0963">Cytoplasm</keyword>
<dbReference type="CDD" id="cd07914">
    <property type="entry name" value="IGPD"/>
    <property type="match status" value="1"/>
</dbReference>
<evidence type="ECO:0000256" key="5">
    <source>
        <dbReference type="ARBA" id="ARBA00023239"/>
    </source>
</evidence>
<dbReference type="NCBIfam" id="NF002111">
    <property type="entry name" value="PRK00951.2-1"/>
    <property type="match status" value="1"/>
</dbReference>
<evidence type="ECO:0000256" key="4">
    <source>
        <dbReference type="ARBA" id="ARBA00023102"/>
    </source>
</evidence>
<dbReference type="InterPro" id="IPR020565">
    <property type="entry name" value="ImidazoleglycerP_deHydtase_CS"/>
</dbReference>
<comment type="catalytic activity">
    <reaction evidence="6 7">
        <text>D-erythro-1-(imidazol-4-yl)glycerol 3-phosphate = 3-(imidazol-4-yl)-2-oxopropyl phosphate + H2O</text>
        <dbReference type="Rhea" id="RHEA:11040"/>
        <dbReference type="ChEBI" id="CHEBI:15377"/>
        <dbReference type="ChEBI" id="CHEBI:57766"/>
        <dbReference type="ChEBI" id="CHEBI:58278"/>
        <dbReference type="EC" id="4.2.1.19"/>
    </reaction>
</comment>
<reference evidence="8 9" key="1">
    <citation type="journal article" date="2016" name="Environ. Microbiol.">
        <title>Genomic resolution of a cold subsurface aquifer community provides metabolic insights for novel microbes adapted to high CO concentrations.</title>
        <authorList>
            <person name="Probst A.J."/>
            <person name="Castelle C.J."/>
            <person name="Singh A."/>
            <person name="Brown C.T."/>
            <person name="Anantharaman K."/>
            <person name="Sharon I."/>
            <person name="Hug L.A."/>
            <person name="Burstein D."/>
            <person name="Emerson J.B."/>
            <person name="Thomas B.C."/>
            <person name="Banfield J.F."/>
        </authorList>
    </citation>
    <scope>NUCLEOTIDE SEQUENCE [LARGE SCALE GENOMIC DNA]</scope>
    <source>
        <strain evidence="8">CG2_30_40_21</strain>
    </source>
</reference>
<evidence type="ECO:0000256" key="7">
    <source>
        <dbReference type="RuleBase" id="RU000599"/>
    </source>
</evidence>
<dbReference type="GO" id="GO:0005737">
    <property type="term" value="C:cytoplasm"/>
    <property type="evidence" value="ECO:0007669"/>
    <property type="project" value="UniProtKB-SubCell"/>
</dbReference>
<keyword evidence="3 6" id="KW-0028">Amino-acid biosynthesis</keyword>
<dbReference type="EC" id="4.2.1.19" evidence="6 7"/>
<dbReference type="InterPro" id="IPR000807">
    <property type="entry name" value="ImidazoleglycerolP_deHydtase"/>
</dbReference>
<dbReference type="STRING" id="1817895.AUJ95_08185"/>
<proteinExistence type="inferred from homology"/>
<gene>
    <name evidence="6 8" type="primary">hisB</name>
    <name evidence="8" type="ORF">AUJ95_08185</name>
</gene>
<evidence type="ECO:0000256" key="1">
    <source>
        <dbReference type="ARBA" id="ARBA00005047"/>
    </source>
</evidence>
<dbReference type="PANTHER" id="PTHR23133">
    <property type="entry name" value="IMIDAZOLEGLYCEROL-PHOSPHATE DEHYDRATASE HIS7"/>
    <property type="match status" value="1"/>
</dbReference>
<evidence type="ECO:0000313" key="9">
    <source>
        <dbReference type="Proteomes" id="UP000183085"/>
    </source>
</evidence>
<accession>A0A1J5DPN1</accession>
<organism evidence="8 9">
    <name type="scientific">Candidatus Desantisbacteria bacterium CG2_30_40_21</name>
    <dbReference type="NCBI Taxonomy" id="1817895"/>
    <lineage>
        <taxon>Bacteria</taxon>
        <taxon>Candidatus Desantisiibacteriota</taxon>
    </lineage>
</organism>
<dbReference type="GO" id="GO:0000105">
    <property type="term" value="P:L-histidine biosynthetic process"/>
    <property type="evidence" value="ECO:0007669"/>
    <property type="project" value="UniProtKB-UniRule"/>
</dbReference>
<comment type="caution">
    <text evidence="8">The sequence shown here is derived from an EMBL/GenBank/DDBJ whole genome shotgun (WGS) entry which is preliminary data.</text>
</comment>
<comment type="similarity">
    <text evidence="6 7">Belongs to the imidazoleglycerol-phosphate dehydratase family.</text>
</comment>
<evidence type="ECO:0000256" key="2">
    <source>
        <dbReference type="ARBA" id="ARBA00016664"/>
    </source>
</evidence>
<dbReference type="InterPro" id="IPR038494">
    <property type="entry name" value="IGPD_sf"/>
</dbReference>
<keyword evidence="5 6" id="KW-0456">Lyase</keyword>
<keyword evidence="4 6" id="KW-0368">Histidine biosynthesis</keyword>
<dbReference type="HAMAP" id="MF_00076">
    <property type="entry name" value="HisB"/>
    <property type="match status" value="1"/>
</dbReference>
<comment type="pathway">
    <text evidence="1 6 7">Amino-acid biosynthesis; L-histidine biosynthesis; L-histidine from 5-phospho-alpha-D-ribose 1-diphosphate: step 6/9.</text>
</comment>
<dbReference type="UniPathway" id="UPA00031">
    <property type="reaction ID" value="UER00011"/>
</dbReference>
<dbReference type="PROSITE" id="PS00955">
    <property type="entry name" value="IGP_DEHYDRATASE_2"/>
    <property type="match status" value="1"/>
</dbReference>
<dbReference type="PROSITE" id="PS00954">
    <property type="entry name" value="IGP_DEHYDRATASE_1"/>
    <property type="match status" value="1"/>
</dbReference>
<comment type="subcellular location">
    <subcellularLocation>
        <location evidence="6 7">Cytoplasm</location>
    </subcellularLocation>
</comment>
<dbReference type="FunFam" id="3.30.230.40:FF:000003">
    <property type="entry name" value="Imidazoleglycerol-phosphate dehydratase HisB"/>
    <property type="match status" value="1"/>
</dbReference>
<dbReference type="Gene3D" id="3.30.230.40">
    <property type="entry name" value="Imidazole glycerol phosphate dehydratase, domain 1"/>
    <property type="match status" value="2"/>
</dbReference>
<dbReference type="Proteomes" id="UP000183085">
    <property type="component" value="Unassembled WGS sequence"/>
</dbReference>
<dbReference type="SUPFAM" id="SSF54211">
    <property type="entry name" value="Ribosomal protein S5 domain 2-like"/>
    <property type="match status" value="2"/>
</dbReference>
<dbReference type="InterPro" id="IPR020568">
    <property type="entry name" value="Ribosomal_Su5_D2-typ_SF"/>
</dbReference>
<dbReference type="GO" id="GO:0004424">
    <property type="term" value="F:imidazoleglycerol-phosphate dehydratase activity"/>
    <property type="evidence" value="ECO:0007669"/>
    <property type="project" value="UniProtKB-UniRule"/>
</dbReference>
<dbReference type="EMBL" id="MNYI01000211">
    <property type="protein sequence ID" value="OIP37387.1"/>
    <property type="molecule type" value="Genomic_DNA"/>
</dbReference>
<sequence>MNRQAEIKRKTRETDVNLWINLDGTGNAKLDTGIGFLDHMLELFSKHGFFDLKVQAKGDIHVDYHHTVEDIGICLGEGVAKALVDKRGIRRYGAVSLPMDEALVDVALDISGRGMLIFNVKFSDLTTGMNGDDIKRFDVELVKEFFRAFSQHSSITIHINLEYGENSHHIIEAIFKAFARALCLAVEVDKRIEGVLSTKGMI</sequence>
<dbReference type="PANTHER" id="PTHR23133:SF2">
    <property type="entry name" value="IMIDAZOLEGLYCEROL-PHOSPHATE DEHYDRATASE"/>
    <property type="match status" value="1"/>
</dbReference>
<dbReference type="FunFam" id="3.30.230.40:FF:000001">
    <property type="entry name" value="Imidazoleglycerol-phosphate dehydratase HisB"/>
    <property type="match status" value="1"/>
</dbReference>
<protein>
    <recommendedName>
        <fullName evidence="2 6">Imidazoleglycerol-phosphate dehydratase</fullName>
        <shortName evidence="6">IGPD</shortName>
        <ecNumber evidence="6 7">4.2.1.19</ecNumber>
    </recommendedName>
</protein>
<dbReference type="NCBIfam" id="NF002114">
    <property type="entry name" value="PRK00951.2-4"/>
    <property type="match status" value="1"/>
</dbReference>